<organism evidence="1 2">
    <name type="scientific">Dentiscutata heterogama</name>
    <dbReference type="NCBI Taxonomy" id="1316150"/>
    <lineage>
        <taxon>Eukaryota</taxon>
        <taxon>Fungi</taxon>
        <taxon>Fungi incertae sedis</taxon>
        <taxon>Mucoromycota</taxon>
        <taxon>Glomeromycotina</taxon>
        <taxon>Glomeromycetes</taxon>
        <taxon>Diversisporales</taxon>
        <taxon>Gigasporaceae</taxon>
        <taxon>Dentiscutata</taxon>
    </lineage>
</organism>
<comment type="caution">
    <text evidence="1">The sequence shown here is derived from an EMBL/GenBank/DDBJ whole genome shotgun (WGS) entry which is preliminary data.</text>
</comment>
<protein>
    <submittedName>
        <fullName evidence="1">1816_t:CDS:1</fullName>
    </submittedName>
</protein>
<evidence type="ECO:0000313" key="2">
    <source>
        <dbReference type="Proteomes" id="UP000789702"/>
    </source>
</evidence>
<sequence>MSDILTSENRSERILYDIDVAAIWKPDDELADHDDSRVNTYTKTKEDPSYAQFPRRVFKQVTYRLKRSLEGLIISTTVPPALLQECPKVTSEWLMQLSPDGKYLAVLQEHKIEIRTSESGFEKNHAIYNSKRDTFSKWKRLVWSLDSKIIAATRSDGTIEIINEDGQLVCMIISSSNINSDMERDSKCTEILLF</sequence>
<gene>
    <name evidence="1" type="ORF">DHETER_LOCUS7355</name>
</gene>
<name>A0ACA9MR97_9GLOM</name>
<dbReference type="Proteomes" id="UP000789702">
    <property type="component" value="Unassembled WGS sequence"/>
</dbReference>
<evidence type="ECO:0000313" key="1">
    <source>
        <dbReference type="EMBL" id="CAG8603716.1"/>
    </source>
</evidence>
<reference evidence="1" key="1">
    <citation type="submission" date="2021-06" db="EMBL/GenBank/DDBJ databases">
        <authorList>
            <person name="Kallberg Y."/>
            <person name="Tangrot J."/>
            <person name="Rosling A."/>
        </authorList>
    </citation>
    <scope>NUCLEOTIDE SEQUENCE</scope>
    <source>
        <strain evidence="1">IL203A</strain>
    </source>
</reference>
<proteinExistence type="predicted"/>
<accession>A0ACA9MR97</accession>
<keyword evidence="2" id="KW-1185">Reference proteome</keyword>
<dbReference type="EMBL" id="CAJVPU010010238">
    <property type="protein sequence ID" value="CAG8603716.1"/>
    <property type="molecule type" value="Genomic_DNA"/>
</dbReference>